<evidence type="ECO:0000313" key="4">
    <source>
        <dbReference type="EMBL" id="KAF1017403.1"/>
    </source>
</evidence>
<dbReference type="InterPro" id="IPR011042">
    <property type="entry name" value="6-blade_b-propeller_TolB-like"/>
</dbReference>
<dbReference type="Pfam" id="PF08450">
    <property type="entry name" value="SGL"/>
    <property type="match status" value="1"/>
</dbReference>
<dbReference type="PANTHER" id="PTHR47572:SF4">
    <property type="entry name" value="LACTONASE DRP35"/>
    <property type="match status" value="1"/>
</dbReference>
<dbReference type="Gene3D" id="2.120.10.30">
    <property type="entry name" value="TolB, C-terminal domain"/>
    <property type="match status" value="1"/>
</dbReference>
<dbReference type="EMBL" id="WNDS01000001">
    <property type="protein sequence ID" value="KAF1017403.1"/>
    <property type="molecule type" value="Genomic_DNA"/>
</dbReference>
<proteinExistence type="predicted"/>
<keyword evidence="2" id="KW-0732">Signal</keyword>
<reference evidence="5" key="1">
    <citation type="journal article" date="2020" name="MBio">
        <title>Horizontal gene transfer to a defensive symbiont with a reduced genome amongst a multipartite beetle microbiome.</title>
        <authorList>
            <person name="Waterworth S.C."/>
            <person name="Florez L.V."/>
            <person name="Rees E.R."/>
            <person name="Hertweck C."/>
            <person name="Kaltenpoth M."/>
            <person name="Kwan J.C."/>
        </authorList>
    </citation>
    <scope>NUCLEOTIDE SEQUENCE [LARGE SCALE GENOMIC DNA]</scope>
</reference>
<keyword evidence="1" id="KW-0378">Hydrolase</keyword>
<protein>
    <submittedName>
        <fullName evidence="4">Gluconolactonase</fullName>
    </submittedName>
</protein>
<dbReference type="AlphaFoldDB" id="A0A7V8FJR2"/>
<dbReference type="SUPFAM" id="SSF63829">
    <property type="entry name" value="Calcium-dependent phosphotriesterase"/>
    <property type="match status" value="1"/>
</dbReference>
<sequence>MTIIGAAAALSVAGMVAAGPTPLALQVLDARLHELVPVQPTLERVATGFGFTEGVTWVPRDGGYLLFSDIPANVIYRWAPGDAQARVFLEKAGYQGHDTWRAGMPFNNGKAEGAPDYEAFNMFGSNGNTLDPQGRLVIATWGGRSIVRVEADGRRTLLADRHQGRRLGGPNDVVVRRNGDIYFTDTFGGMLKLEQDPSREIDHNAVFRLRDGVLTEVAADMPNVNGLAFSPDESTLYVTGSGDNHLRAYPVQADGLLGEGRLFCDLSTLPGPGITDGLRVDVQGNVWTTAPGGVRILAPDGTALGHVPLPEPATNLEFGGADRRMLYISTPTSIYRMPTRIAGAR</sequence>
<dbReference type="PANTHER" id="PTHR47572">
    <property type="entry name" value="LIPOPROTEIN-RELATED"/>
    <property type="match status" value="1"/>
</dbReference>
<name>A0A7V8FJR2_STEMA</name>
<evidence type="ECO:0000259" key="3">
    <source>
        <dbReference type="Pfam" id="PF08450"/>
    </source>
</evidence>
<evidence type="ECO:0000256" key="1">
    <source>
        <dbReference type="ARBA" id="ARBA00022801"/>
    </source>
</evidence>
<evidence type="ECO:0000256" key="2">
    <source>
        <dbReference type="SAM" id="SignalP"/>
    </source>
</evidence>
<comment type="caution">
    <text evidence="4">The sequence shown here is derived from an EMBL/GenBank/DDBJ whole genome shotgun (WGS) entry which is preliminary data.</text>
</comment>
<dbReference type="GO" id="GO:0016787">
    <property type="term" value="F:hydrolase activity"/>
    <property type="evidence" value="ECO:0007669"/>
    <property type="project" value="UniProtKB-KW"/>
</dbReference>
<dbReference type="InterPro" id="IPR013658">
    <property type="entry name" value="SGL"/>
</dbReference>
<gene>
    <name evidence="4" type="primary">gnl</name>
    <name evidence="4" type="ORF">GAK31_00668</name>
</gene>
<dbReference type="Proteomes" id="UP000487117">
    <property type="component" value="Unassembled WGS sequence"/>
</dbReference>
<feature type="signal peptide" evidence="2">
    <location>
        <begin position="1"/>
        <end position="18"/>
    </location>
</feature>
<feature type="domain" description="SMP-30/Gluconolactonase/LRE-like region" evidence="3">
    <location>
        <begin position="51"/>
        <end position="330"/>
    </location>
</feature>
<evidence type="ECO:0000313" key="5">
    <source>
        <dbReference type="Proteomes" id="UP000487117"/>
    </source>
</evidence>
<organism evidence="4 5">
    <name type="scientific">Stenotrophomonas maltophilia</name>
    <name type="common">Pseudomonas maltophilia</name>
    <name type="synonym">Xanthomonas maltophilia</name>
    <dbReference type="NCBI Taxonomy" id="40324"/>
    <lineage>
        <taxon>Bacteria</taxon>
        <taxon>Pseudomonadati</taxon>
        <taxon>Pseudomonadota</taxon>
        <taxon>Gammaproteobacteria</taxon>
        <taxon>Lysobacterales</taxon>
        <taxon>Lysobacteraceae</taxon>
        <taxon>Stenotrophomonas</taxon>
        <taxon>Stenotrophomonas maltophilia group</taxon>
    </lineage>
</organism>
<dbReference type="InterPro" id="IPR051262">
    <property type="entry name" value="SMP-30/CGR1_Lactonase"/>
</dbReference>
<accession>A0A7V8FJR2</accession>
<feature type="chain" id="PRO_5030852973" evidence="2">
    <location>
        <begin position="19"/>
        <end position="345"/>
    </location>
</feature>